<evidence type="ECO:0000259" key="10">
    <source>
        <dbReference type="PROSITE" id="PS00906"/>
    </source>
</evidence>
<evidence type="ECO:0000313" key="13">
    <source>
        <dbReference type="Proteomes" id="UP001143372"/>
    </source>
</evidence>
<feature type="site" description="Transition state stabilizer" evidence="7">
    <location>
        <position position="84"/>
    </location>
</feature>
<dbReference type="Pfam" id="PF01208">
    <property type="entry name" value="URO-D"/>
    <property type="match status" value="1"/>
</dbReference>
<dbReference type="GO" id="GO:0004853">
    <property type="term" value="F:uroporphyrinogen decarboxylase activity"/>
    <property type="evidence" value="ECO:0007669"/>
    <property type="project" value="UniProtKB-UniRule"/>
</dbReference>
<dbReference type="PROSITE" id="PS00907">
    <property type="entry name" value="UROD_2"/>
    <property type="match status" value="1"/>
</dbReference>
<keyword evidence="6 7" id="KW-0627">Porphyrin biosynthesis</keyword>
<sequence>MSGPVSEPTKRDGSRFLDTLSGKTLSVPPVWLMRQAGRYLPEYRALRAEAGSFLDLCYNPALATEVTLQPIRRFDLDAAILFSDILVVPHALGQEVRFVEGEGPRLDPLTSRADFRRLREAIDLDMLSPVYETVSRVRAELAPDKALIGFCGAPYTVATYMVAGRGGDEQAPARLMAYLDPDGFAELIDRLVEASVAHLVAQLRAGADAVQIFDSWAGDLPPAEFARWSTAPIKALCEKVREQVPGAKILAFARGAGAKLGGFASAVPADAFGLATSENLAAARSVVPYDIALQGAVDPIALVAGGAALDRAVDLVLEALGGAPLIVNLGHGVRQQTPPEHVAQLVARVRRRAG</sequence>
<name>A0A9W6J3N3_9HYPH</name>
<comment type="caution">
    <text evidence="7">Lacks conserved residue(s) required for the propagation of feature annotation.</text>
</comment>
<evidence type="ECO:0000256" key="6">
    <source>
        <dbReference type="ARBA" id="ARBA00023244"/>
    </source>
</evidence>
<gene>
    <name evidence="7 12" type="primary">hemE</name>
    <name evidence="12" type="ORF">GCM10008179_24170</name>
</gene>
<dbReference type="SUPFAM" id="SSF51726">
    <property type="entry name" value="UROD/MetE-like"/>
    <property type="match status" value="1"/>
</dbReference>
<feature type="domain" description="Uroporphyrinogen decarboxylase (URO-D)" evidence="11">
    <location>
        <begin position="148"/>
        <end position="164"/>
    </location>
</feature>
<evidence type="ECO:0000256" key="8">
    <source>
        <dbReference type="RuleBase" id="RU000554"/>
    </source>
</evidence>
<keyword evidence="7" id="KW-0963">Cytoplasm</keyword>
<feature type="binding site" evidence="7">
    <location>
        <begin position="34"/>
        <end position="38"/>
    </location>
    <ligand>
        <name>substrate</name>
    </ligand>
</feature>
<dbReference type="InterPro" id="IPR006361">
    <property type="entry name" value="Uroporphyrinogen_deCO2ase_HemE"/>
</dbReference>
<dbReference type="InterPro" id="IPR038071">
    <property type="entry name" value="UROD/MetE-like_sf"/>
</dbReference>
<dbReference type="Gene3D" id="3.20.20.210">
    <property type="match status" value="1"/>
</dbReference>
<dbReference type="GO" id="GO:0019353">
    <property type="term" value="P:protoporphyrinogen IX biosynthetic process from glutamate"/>
    <property type="evidence" value="ECO:0007669"/>
    <property type="project" value="TreeGrafter"/>
</dbReference>
<dbReference type="PROSITE" id="PS00906">
    <property type="entry name" value="UROD_1"/>
    <property type="match status" value="1"/>
</dbReference>
<comment type="catalytic activity">
    <reaction evidence="7 8">
        <text>uroporphyrinogen III + 4 H(+) = coproporphyrinogen III + 4 CO2</text>
        <dbReference type="Rhea" id="RHEA:19865"/>
        <dbReference type="ChEBI" id="CHEBI:15378"/>
        <dbReference type="ChEBI" id="CHEBI:16526"/>
        <dbReference type="ChEBI" id="CHEBI:57308"/>
        <dbReference type="ChEBI" id="CHEBI:57309"/>
        <dbReference type="EC" id="4.1.1.37"/>
    </reaction>
</comment>
<evidence type="ECO:0000313" key="12">
    <source>
        <dbReference type="EMBL" id="GLK68779.1"/>
    </source>
</evidence>
<dbReference type="AlphaFoldDB" id="A0A9W6J3N3"/>
<comment type="pathway">
    <text evidence="1 7 8">Porphyrin-containing compound metabolism; protoporphyrin-IX biosynthesis; coproporphyrinogen-III from 5-aminolevulinate: step 4/4.</text>
</comment>
<comment type="subcellular location">
    <subcellularLocation>
        <location evidence="7">Cytoplasm</location>
    </subcellularLocation>
</comment>
<accession>A0A9W6J3N3</accession>
<dbReference type="Proteomes" id="UP001143372">
    <property type="component" value="Unassembled WGS sequence"/>
</dbReference>
<dbReference type="HAMAP" id="MF_00218">
    <property type="entry name" value="URO_D"/>
    <property type="match status" value="1"/>
</dbReference>
<evidence type="ECO:0000256" key="9">
    <source>
        <dbReference type="RuleBase" id="RU004169"/>
    </source>
</evidence>
<keyword evidence="4 7" id="KW-0210">Decarboxylase</keyword>
<keyword evidence="5 7" id="KW-0456">Lyase</keyword>
<comment type="caution">
    <text evidence="12">The sequence shown here is derived from an EMBL/GenBank/DDBJ whole genome shotgun (WGS) entry which is preliminary data.</text>
</comment>
<feature type="binding site" evidence="7">
    <location>
        <position position="84"/>
    </location>
    <ligand>
        <name>substrate</name>
    </ligand>
</feature>
<dbReference type="EC" id="4.1.1.37" evidence="3 7"/>
<comment type="function">
    <text evidence="7">Catalyzes the decarboxylation of four acetate groups of uroporphyrinogen-III to yield coproporphyrinogen-III.</text>
</comment>
<evidence type="ECO:0000256" key="5">
    <source>
        <dbReference type="ARBA" id="ARBA00023239"/>
    </source>
</evidence>
<evidence type="ECO:0000259" key="11">
    <source>
        <dbReference type="PROSITE" id="PS00907"/>
    </source>
</evidence>
<dbReference type="PANTHER" id="PTHR21091:SF169">
    <property type="entry name" value="UROPORPHYRINOGEN DECARBOXYLASE"/>
    <property type="match status" value="1"/>
</dbReference>
<reference evidence="12" key="1">
    <citation type="journal article" date="2014" name="Int. J. Syst. Evol. Microbiol.">
        <title>Complete genome sequence of Corynebacterium casei LMG S-19264T (=DSM 44701T), isolated from a smear-ripened cheese.</title>
        <authorList>
            <consortium name="US DOE Joint Genome Institute (JGI-PGF)"/>
            <person name="Walter F."/>
            <person name="Albersmeier A."/>
            <person name="Kalinowski J."/>
            <person name="Ruckert C."/>
        </authorList>
    </citation>
    <scope>NUCLEOTIDE SEQUENCE</scope>
    <source>
        <strain evidence="12">VKM B-2347</strain>
    </source>
</reference>
<keyword evidence="13" id="KW-1185">Reference proteome</keyword>
<dbReference type="CDD" id="cd00717">
    <property type="entry name" value="URO-D"/>
    <property type="match status" value="1"/>
</dbReference>
<evidence type="ECO:0000256" key="2">
    <source>
        <dbReference type="ARBA" id="ARBA00009935"/>
    </source>
</evidence>
<proteinExistence type="inferred from homology"/>
<dbReference type="GO" id="GO:0005829">
    <property type="term" value="C:cytosol"/>
    <property type="evidence" value="ECO:0007669"/>
    <property type="project" value="TreeGrafter"/>
</dbReference>
<evidence type="ECO:0000256" key="1">
    <source>
        <dbReference type="ARBA" id="ARBA00004804"/>
    </source>
</evidence>
<reference evidence="12" key="2">
    <citation type="submission" date="2023-01" db="EMBL/GenBank/DDBJ databases">
        <authorList>
            <person name="Sun Q."/>
            <person name="Evtushenko L."/>
        </authorList>
    </citation>
    <scope>NUCLEOTIDE SEQUENCE</scope>
    <source>
        <strain evidence="12">VKM B-2347</strain>
    </source>
</reference>
<dbReference type="InterPro" id="IPR000257">
    <property type="entry name" value="Uroporphyrinogen_deCOase"/>
</dbReference>
<feature type="binding site" evidence="7">
    <location>
        <position position="160"/>
    </location>
    <ligand>
        <name>substrate</name>
    </ligand>
</feature>
<feature type="binding site" evidence="7">
    <location>
        <position position="331"/>
    </location>
    <ligand>
        <name>substrate</name>
    </ligand>
</feature>
<comment type="subunit">
    <text evidence="7">Homodimer.</text>
</comment>
<evidence type="ECO:0000256" key="3">
    <source>
        <dbReference type="ARBA" id="ARBA00012288"/>
    </source>
</evidence>
<protein>
    <recommendedName>
        <fullName evidence="3 7">Uroporphyrinogen decarboxylase</fullName>
        <shortName evidence="7">UPD</shortName>
        <shortName evidence="7">URO-D</shortName>
        <ecNumber evidence="3 7">4.1.1.37</ecNumber>
    </recommendedName>
</protein>
<evidence type="ECO:0000256" key="4">
    <source>
        <dbReference type="ARBA" id="ARBA00022793"/>
    </source>
</evidence>
<comment type="similarity">
    <text evidence="2 7 9">Belongs to the uroporphyrinogen decarboxylase family.</text>
</comment>
<dbReference type="PANTHER" id="PTHR21091">
    <property type="entry name" value="METHYLTETRAHYDROFOLATE:HOMOCYSTEINE METHYLTRANSFERASE RELATED"/>
    <property type="match status" value="1"/>
</dbReference>
<organism evidence="12 13">
    <name type="scientific">Hansschlegelia plantiphila</name>
    <dbReference type="NCBI Taxonomy" id="374655"/>
    <lineage>
        <taxon>Bacteria</taxon>
        <taxon>Pseudomonadati</taxon>
        <taxon>Pseudomonadota</taxon>
        <taxon>Alphaproteobacteria</taxon>
        <taxon>Hyphomicrobiales</taxon>
        <taxon>Methylopilaceae</taxon>
        <taxon>Hansschlegelia</taxon>
    </lineage>
</organism>
<dbReference type="EMBL" id="BSFI01000008">
    <property type="protein sequence ID" value="GLK68779.1"/>
    <property type="molecule type" value="Genomic_DNA"/>
</dbReference>
<dbReference type="NCBIfam" id="TIGR01464">
    <property type="entry name" value="hemE"/>
    <property type="match status" value="1"/>
</dbReference>
<evidence type="ECO:0000256" key="7">
    <source>
        <dbReference type="HAMAP-Rule" id="MF_00218"/>
    </source>
</evidence>
<feature type="binding site" evidence="7">
    <location>
        <position position="215"/>
    </location>
    <ligand>
        <name>substrate</name>
    </ligand>
</feature>
<feature type="domain" description="Uroporphyrinogen decarboxylase (URO-D)" evidence="10">
    <location>
        <begin position="29"/>
        <end position="38"/>
    </location>
</feature>